<dbReference type="InterPro" id="IPR023606">
    <property type="entry name" value="CoA-Trfase_III_dom_1_sf"/>
</dbReference>
<proteinExistence type="predicted"/>
<sequence length="411" mass="46089">MSKKLLLEGLKVIDAGSFIAGPVSTTILSDFGAEVIKIEPPKVGDSLRHLIARTKRVNPVSNKDYCWHLTSRNKKSLALNLGDPKGQKILQELVKISDVFVTNMPQRIRDKLKINASDLLPLNERLIYGSLTGYGEDGPDSHRTAFDTMAWWARSGLMDIVRPSDNSTPGMPPIGMGDQPTGVSLFASIMTALYRREKTGKGGEVNTSLMANGAWSNGSFIQAALFDADFPERKTEVTPHPFGGRYKTKDGRYLLLAIIDAAKEWPKLLKALDIEYLNADERFSSFQKMNENHQELYKKLEKIFKQYDLNEIVEKLRFSEVTFGVLSKSTDHKKDEQFLKSEVLVNFSKDSFETENLTVNSPVFIKDEPKKTPSRGPDLGEHSKEILSDIGIDSKELDMLKEDGVIDFPQN</sequence>
<dbReference type="Pfam" id="PF02515">
    <property type="entry name" value="CoA_transf_3"/>
    <property type="match status" value="1"/>
</dbReference>
<dbReference type="SUPFAM" id="SSF89796">
    <property type="entry name" value="CoA-transferase family III (CaiB/BaiF)"/>
    <property type="match status" value="1"/>
</dbReference>
<dbReference type="PANTHER" id="PTHR48207:SF3">
    <property type="entry name" value="SUCCINATE--HYDROXYMETHYLGLUTARATE COA-TRANSFERASE"/>
    <property type="match status" value="1"/>
</dbReference>
<dbReference type="InterPro" id="IPR003673">
    <property type="entry name" value="CoA-Trfase_fam_III"/>
</dbReference>
<dbReference type="InterPro" id="IPR044855">
    <property type="entry name" value="CoA-Trfase_III_dom3_sf"/>
</dbReference>
<evidence type="ECO:0000313" key="3">
    <source>
        <dbReference type="Proteomes" id="UP000744438"/>
    </source>
</evidence>
<accession>A0A937I079</accession>
<dbReference type="InterPro" id="IPR050483">
    <property type="entry name" value="CoA-transferase_III_domain"/>
</dbReference>
<evidence type="ECO:0000256" key="1">
    <source>
        <dbReference type="ARBA" id="ARBA00022679"/>
    </source>
</evidence>
<dbReference type="Proteomes" id="UP000744438">
    <property type="component" value="Unassembled WGS sequence"/>
</dbReference>
<protein>
    <submittedName>
        <fullName evidence="2">CoA transferase</fullName>
    </submittedName>
</protein>
<keyword evidence="1 2" id="KW-0808">Transferase</keyword>
<comment type="caution">
    <text evidence="2">The sequence shown here is derived from an EMBL/GenBank/DDBJ whole genome shotgun (WGS) entry which is preliminary data.</text>
</comment>
<dbReference type="PANTHER" id="PTHR48207">
    <property type="entry name" value="SUCCINATE--HYDROXYMETHYLGLUTARATE COA-TRANSFERASE"/>
    <property type="match status" value="1"/>
</dbReference>
<dbReference type="Gene3D" id="3.30.1540.10">
    <property type="entry name" value="formyl-coa transferase, domain 3"/>
    <property type="match status" value="1"/>
</dbReference>
<dbReference type="GO" id="GO:0008410">
    <property type="term" value="F:CoA-transferase activity"/>
    <property type="evidence" value="ECO:0007669"/>
    <property type="project" value="TreeGrafter"/>
</dbReference>
<organism evidence="2 3">
    <name type="scientific">SAR86 cluster bacterium</name>
    <dbReference type="NCBI Taxonomy" id="2030880"/>
    <lineage>
        <taxon>Bacteria</taxon>
        <taxon>Pseudomonadati</taxon>
        <taxon>Pseudomonadota</taxon>
        <taxon>Gammaproteobacteria</taxon>
        <taxon>SAR86 cluster</taxon>
    </lineage>
</organism>
<dbReference type="EMBL" id="JADHQC010000012">
    <property type="protein sequence ID" value="MBL6811807.1"/>
    <property type="molecule type" value="Genomic_DNA"/>
</dbReference>
<gene>
    <name evidence="2" type="ORF">ISQ63_02855</name>
</gene>
<dbReference type="AlphaFoldDB" id="A0A937I079"/>
<dbReference type="Gene3D" id="3.40.50.10540">
    <property type="entry name" value="Crotonobetainyl-coa:carnitine coa-transferase, domain 1"/>
    <property type="match status" value="1"/>
</dbReference>
<evidence type="ECO:0000313" key="2">
    <source>
        <dbReference type="EMBL" id="MBL6811807.1"/>
    </source>
</evidence>
<reference evidence="2" key="1">
    <citation type="submission" date="2020-10" db="EMBL/GenBank/DDBJ databases">
        <title>Microbiome of the Black Sea water column analyzed by genome centric metagenomics.</title>
        <authorList>
            <person name="Cabello-Yeves P.J."/>
            <person name="Callieri C."/>
            <person name="Picazo A."/>
            <person name="Mehrshad M."/>
            <person name="Haro-Moreno J.M."/>
            <person name="Roda-Garcia J."/>
            <person name="Dzembekova N."/>
            <person name="Slabakova V."/>
            <person name="Slabakova N."/>
            <person name="Moncheva S."/>
            <person name="Rodriguez-Valera F."/>
        </authorList>
    </citation>
    <scope>NUCLEOTIDE SEQUENCE</scope>
    <source>
        <strain evidence="2">BS307-5m-G49</strain>
    </source>
</reference>
<name>A0A937I079_9GAMM</name>